<feature type="region of interest" description="Disordered" evidence="9">
    <location>
        <begin position="277"/>
        <end position="326"/>
    </location>
</feature>
<keyword evidence="4" id="KW-0677">Repeat</keyword>
<evidence type="ECO:0000256" key="5">
    <source>
        <dbReference type="ARBA" id="ARBA00022753"/>
    </source>
</evidence>
<dbReference type="Proteomes" id="UP000245119">
    <property type="component" value="Linkage Group LG2"/>
</dbReference>
<dbReference type="SMART" id="SM00593">
    <property type="entry name" value="RUN"/>
    <property type="match status" value="1"/>
</dbReference>
<keyword evidence="5" id="KW-0967">Endosome</keyword>
<feature type="region of interest" description="Disordered" evidence="9">
    <location>
        <begin position="356"/>
        <end position="441"/>
    </location>
</feature>
<dbReference type="GO" id="GO:0005770">
    <property type="term" value="C:late endosome"/>
    <property type="evidence" value="ECO:0007669"/>
    <property type="project" value="UniProtKB-SubCell"/>
</dbReference>
<protein>
    <recommendedName>
        <fullName evidence="10">RUN domain-containing protein</fullName>
    </recommendedName>
</protein>
<keyword evidence="6" id="KW-0863">Zinc-finger</keyword>
<gene>
    <name evidence="11" type="ORF">C0Q70_02573</name>
</gene>
<evidence type="ECO:0000256" key="8">
    <source>
        <dbReference type="ARBA" id="ARBA00023006"/>
    </source>
</evidence>
<comment type="subcellular location">
    <subcellularLocation>
        <location evidence="1">Late endosome</location>
    </subcellularLocation>
</comment>
<comment type="caution">
    <text evidence="11">The sequence shown here is derived from an EMBL/GenBank/DDBJ whole genome shotgun (WGS) entry which is preliminary data.</text>
</comment>
<evidence type="ECO:0000313" key="12">
    <source>
        <dbReference type="Proteomes" id="UP000245119"/>
    </source>
</evidence>
<sequence>MFRRKGVQEENVKKLEELRDLITVQFSKGLKLLQQKHHLDGEIIVSNEASNNICNIIEAVFLHGVKDTILTRNFWAVVQKFTHKDVILQLKELKQISTDVGRCRAWVRMALNDGLMASYLGSMLSDPTALSVYYHPWAFLLDYEQPEILESHLTGLTSLTFKLSFNSSILNAWSSTTLMLTGLLQDSLKNDAVTCGEITEPSFPSMDESSGIVAAVVQPSEISLPISLPQIASQDIVYTGITTPPNTPANPSMFNTSKEVEVIKKLTVALKVTSEESGSSSSVTSCPDPSHHTVDNLNHIGVTGFLSGREGSTSNSPSSRTSPFDSFFKIPTIDRKMEEDRILQDVLAKYDKIEEEKREKERNKIKKKENDKNDQQYERAQNGRMQEIDVHSPEQTTESVASNKVEKTTDESEVYRGKVSKQTRISPSHNKRREVSDMSYTRKKNGTKKESVHLPFLILLTVATAWLTWMAGRLYLAHMNLIIIWVCVNDFKEKEESYESMLHKYCDEQQVSKTMKVTVQDILDGLEPPPSPPVQKAESFLKVEEPEDELDFGDYEVIRSPCQELDGSRVEQMKILSQPKGMQAQNFTCAQPDCMKGIGHFHGPGRLCDFDGKSYCNTCHENQTAYIPAEIVYNWDFKKKRVCKASYEFLQNNIDQPLLDVEEMYSGLYTKVVELNAVKVLRIKLTSLRSYMFTCSEATVRMLRDKVWPREHLYNKIHIYSVNDLVEVKSGRMQKFLQEVVDLCLAHVYSCGLCVLKGFICEICKDSKPIFPFETESTVKVERIVEVLQQCTVYSSFTALNIPSASIICHIGSHDLVEKNDFEMGLHKMT</sequence>
<evidence type="ECO:0000256" key="9">
    <source>
        <dbReference type="SAM" id="MobiDB-lite"/>
    </source>
</evidence>
<feature type="compositionally biased region" description="Polar residues" evidence="9">
    <location>
        <begin position="393"/>
        <end position="402"/>
    </location>
</feature>
<evidence type="ECO:0000256" key="3">
    <source>
        <dbReference type="ARBA" id="ARBA00022723"/>
    </source>
</evidence>
<proteinExistence type="predicted"/>
<dbReference type="SMART" id="SM01175">
    <property type="entry name" value="DUF4206"/>
    <property type="match status" value="1"/>
</dbReference>
<evidence type="ECO:0000256" key="7">
    <source>
        <dbReference type="ARBA" id="ARBA00022833"/>
    </source>
</evidence>
<dbReference type="OrthoDB" id="62364at2759"/>
<dbReference type="PANTHER" id="PTHR12326">
    <property type="entry name" value="PLECKSTRIN HOMOLOGY DOMAIN CONTAINING PROTEIN"/>
    <property type="match status" value="1"/>
</dbReference>
<evidence type="ECO:0000256" key="6">
    <source>
        <dbReference type="ARBA" id="ARBA00022771"/>
    </source>
</evidence>
<evidence type="ECO:0000256" key="2">
    <source>
        <dbReference type="ARBA" id="ARBA00022553"/>
    </source>
</evidence>
<dbReference type="InterPro" id="IPR004012">
    <property type="entry name" value="Run_dom"/>
</dbReference>
<keyword evidence="12" id="KW-1185">Reference proteome</keyword>
<dbReference type="GO" id="GO:0008270">
    <property type="term" value="F:zinc ion binding"/>
    <property type="evidence" value="ECO:0007669"/>
    <property type="project" value="UniProtKB-KW"/>
</dbReference>
<dbReference type="GO" id="GO:0006914">
    <property type="term" value="P:autophagy"/>
    <property type="evidence" value="ECO:0007669"/>
    <property type="project" value="UniProtKB-KW"/>
</dbReference>
<dbReference type="Gene3D" id="1.20.58.900">
    <property type="match status" value="1"/>
</dbReference>
<dbReference type="AlphaFoldDB" id="A0A2T7PQE2"/>
<dbReference type="STRING" id="400727.A0A2T7PQE2"/>
<keyword evidence="2" id="KW-0597">Phosphoprotein</keyword>
<dbReference type="InterPro" id="IPR047326">
    <property type="entry name" value="RUN_PLEKHM1"/>
</dbReference>
<feature type="compositionally biased region" description="Basic and acidic residues" evidence="9">
    <location>
        <begin position="356"/>
        <end position="377"/>
    </location>
</feature>
<dbReference type="Pfam" id="PF13901">
    <property type="entry name" value="RH_dom"/>
    <property type="match status" value="1"/>
</dbReference>
<keyword evidence="8" id="KW-0072">Autophagy</keyword>
<dbReference type="PANTHER" id="PTHR12326:SF12">
    <property type="entry name" value="PLECKSTRIN HOMOLOGY AND RUN DOMAIN CONTAINING M1"/>
    <property type="match status" value="1"/>
</dbReference>
<feature type="compositionally biased region" description="Basic and acidic residues" evidence="9">
    <location>
        <begin position="404"/>
        <end position="416"/>
    </location>
</feature>
<keyword evidence="7" id="KW-0862">Zinc</keyword>
<evidence type="ECO:0000256" key="1">
    <source>
        <dbReference type="ARBA" id="ARBA00004603"/>
    </source>
</evidence>
<feature type="compositionally biased region" description="Low complexity" evidence="9">
    <location>
        <begin position="307"/>
        <end position="326"/>
    </location>
</feature>
<organism evidence="11 12">
    <name type="scientific">Pomacea canaliculata</name>
    <name type="common">Golden apple snail</name>
    <dbReference type="NCBI Taxonomy" id="400727"/>
    <lineage>
        <taxon>Eukaryota</taxon>
        <taxon>Metazoa</taxon>
        <taxon>Spiralia</taxon>
        <taxon>Lophotrochozoa</taxon>
        <taxon>Mollusca</taxon>
        <taxon>Gastropoda</taxon>
        <taxon>Caenogastropoda</taxon>
        <taxon>Architaenioglossa</taxon>
        <taxon>Ampullarioidea</taxon>
        <taxon>Ampullariidae</taxon>
        <taxon>Pomacea</taxon>
    </lineage>
</organism>
<name>A0A2T7PQE2_POMCA</name>
<dbReference type="InterPro" id="IPR025258">
    <property type="entry name" value="RH_dom"/>
</dbReference>
<dbReference type="PROSITE" id="PS50826">
    <property type="entry name" value="RUN"/>
    <property type="match status" value="1"/>
</dbReference>
<dbReference type="InterPro" id="IPR037213">
    <property type="entry name" value="Run_dom_sf"/>
</dbReference>
<reference evidence="11 12" key="1">
    <citation type="submission" date="2018-04" db="EMBL/GenBank/DDBJ databases">
        <title>The genome of golden apple snail Pomacea canaliculata provides insight into stress tolerance and invasive adaptation.</title>
        <authorList>
            <person name="Liu C."/>
            <person name="Liu B."/>
            <person name="Ren Y."/>
            <person name="Zhang Y."/>
            <person name="Wang H."/>
            <person name="Li S."/>
            <person name="Jiang F."/>
            <person name="Yin L."/>
            <person name="Zhang G."/>
            <person name="Qian W."/>
            <person name="Fan W."/>
        </authorList>
    </citation>
    <scope>NUCLEOTIDE SEQUENCE [LARGE SCALE GENOMIC DNA]</scope>
    <source>
        <strain evidence="11">SZHN2017</strain>
        <tissue evidence="11">Muscle</tissue>
    </source>
</reference>
<accession>A0A2T7PQE2</accession>
<evidence type="ECO:0000313" key="11">
    <source>
        <dbReference type="EMBL" id="PVD35610.1"/>
    </source>
</evidence>
<evidence type="ECO:0000256" key="4">
    <source>
        <dbReference type="ARBA" id="ARBA00022737"/>
    </source>
</evidence>
<dbReference type="CDD" id="cd17679">
    <property type="entry name" value="RUN_PLEKHM1"/>
    <property type="match status" value="1"/>
</dbReference>
<dbReference type="Pfam" id="PF02759">
    <property type="entry name" value="RUN"/>
    <property type="match status" value="1"/>
</dbReference>
<feature type="domain" description="RUN" evidence="10">
    <location>
        <begin position="44"/>
        <end position="168"/>
    </location>
</feature>
<dbReference type="SUPFAM" id="SSF140741">
    <property type="entry name" value="RUN domain-like"/>
    <property type="match status" value="1"/>
</dbReference>
<evidence type="ECO:0000259" key="10">
    <source>
        <dbReference type="PROSITE" id="PS50826"/>
    </source>
</evidence>
<keyword evidence="3" id="KW-0479">Metal-binding</keyword>
<dbReference type="InterPro" id="IPR051366">
    <property type="entry name" value="DEF8"/>
</dbReference>
<dbReference type="EMBL" id="PZQS01000002">
    <property type="protein sequence ID" value="PVD35610.1"/>
    <property type="molecule type" value="Genomic_DNA"/>
</dbReference>